<sequence length="396" mass="44194">MSTEYFYTDLPIIDDFLDVTDPINFHSVPDDWYVVITDIIGSTKAIESGRYKDVNLLGSSSIVVVLNIAGKLEIPFVFGGDGASILIPPSLFAQTKLALLATNRLARKSFGIELRVGAVPVSEVTAANYEVKVAKLKISENYYQAAFSGDGLDYATELIKNPATADRYIYGDTGEQAEADFSGLACRWQEIPSKNGETVSLIVRATSGDSTMNNNIYRTLILRIRAIYGDENSVNPVAEENLKLAFNYQRLKSETLLKTKSSSFLSISSYFCKILLENCLGWLLMTFKIKLPDGDWGEYKKLVIAATDYKKFDDMLRMIIDGNIVQRKKLKHFLEKSYQEGKLVYGLHTSDCSLMTCLVFERHGHQVHFVDGANGGYASAAKAMKQRIKQKQVRSL</sequence>
<gene>
    <name evidence="1" type="ORF">F6J89_02275</name>
</gene>
<comment type="caution">
    <text evidence="1">The sequence shown here is derived from an EMBL/GenBank/DDBJ whole genome shotgun (WGS) entry which is preliminary data.</text>
</comment>
<protein>
    <submittedName>
        <fullName evidence="1">DUF3095 domain-containing protein</fullName>
    </submittedName>
</protein>
<dbReference type="EMBL" id="JAAHFQ010000031">
    <property type="protein sequence ID" value="NER26468.1"/>
    <property type="molecule type" value="Genomic_DNA"/>
</dbReference>
<reference evidence="1" key="1">
    <citation type="submission" date="2019-11" db="EMBL/GenBank/DDBJ databases">
        <title>Genomic insights into an expanded diversity of filamentous marine cyanobacteria reveals the extraordinary biosynthetic potential of Moorea and Okeania.</title>
        <authorList>
            <person name="Ferreira Leao T."/>
            <person name="Wang M."/>
            <person name="Moss N."/>
            <person name="Da Silva R."/>
            <person name="Sanders J."/>
            <person name="Nurk S."/>
            <person name="Gurevich A."/>
            <person name="Humphrey G."/>
            <person name="Reher R."/>
            <person name="Zhu Q."/>
            <person name="Belda-Ferre P."/>
            <person name="Glukhov E."/>
            <person name="Rex R."/>
            <person name="Dorrestein P.C."/>
            <person name="Knight R."/>
            <person name="Pevzner P."/>
            <person name="Gerwick W.H."/>
            <person name="Gerwick L."/>
        </authorList>
    </citation>
    <scope>NUCLEOTIDE SEQUENCE</scope>
    <source>
        <strain evidence="1">SIO1C4</strain>
    </source>
</reference>
<evidence type="ECO:0000313" key="1">
    <source>
        <dbReference type="EMBL" id="NER26468.1"/>
    </source>
</evidence>
<accession>A0A6B3NBB3</accession>
<proteinExistence type="predicted"/>
<name>A0A6B3NBB3_9CYAN</name>
<organism evidence="1">
    <name type="scientific">Symploca sp. SIO1C4</name>
    <dbReference type="NCBI Taxonomy" id="2607765"/>
    <lineage>
        <taxon>Bacteria</taxon>
        <taxon>Bacillati</taxon>
        <taxon>Cyanobacteriota</taxon>
        <taxon>Cyanophyceae</taxon>
        <taxon>Coleofasciculales</taxon>
        <taxon>Coleofasciculaceae</taxon>
        <taxon>Symploca</taxon>
    </lineage>
</organism>
<dbReference type="InterPro" id="IPR021445">
    <property type="entry name" value="DUF3095"/>
</dbReference>
<dbReference type="AlphaFoldDB" id="A0A6B3NBB3"/>
<dbReference type="Pfam" id="PF11294">
    <property type="entry name" value="DUF3095"/>
    <property type="match status" value="1"/>
</dbReference>